<name>A0A3N0B1G7_9ACTN</name>
<dbReference type="PANTHER" id="PTHR42770:SF15">
    <property type="entry name" value="GLUTAMATE_GAMMA-AMINOBUTYRATE ANTIPORTER-RELATED"/>
    <property type="match status" value="1"/>
</dbReference>
<dbReference type="InterPro" id="IPR002293">
    <property type="entry name" value="AA/rel_permease1"/>
</dbReference>
<gene>
    <name evidence="8" type="ORF">DMP08_09800</name>
</gene>
<evidence type="ECO:0000313" key="8">
    <source>
        <dbReference type="EMBL" id="RNL40957.1"/>
    </source>
</evidence>
<evidence type="ECO:0000256" key="5">
    <source>
        <dbReference type="ARBA" id="ARBA00022989"/>
    </source>
</evidence>
<evidence type="ECO:0000313" key="9">
    <source>
        <dbReference type="Proteomes" id="UP000278632"/>
    </source>
</evidence>
<feature type="transmembrane region" description="Helical" evidence="7">
    <location>
        <begin position="395"/>
        <end position="417"/>
    </location>
</feature>
<evidence type="ECO:0000256" key="2">
    <source>
        <dbReference type="ARBA" id="ARBA00022448"/>
    </source>
</evidence>
<feature type="transmembrane region" description="Helical" evidence="7">
    <location>
        <begin position="429"/>
        <end position="448"/>
    </location>
</feature>
<dbReference type="GO" id="GO:0005886">
    <property type="term" value="C:plasma membrane"/>
    <property type="evidence" value="ECO:0007669"/>
    <property type="project" value="UniProtKB-SubCell"/>
</dbReference>
<keyword evidence="4 7" id="KW-0812">Transmembrane</keyword>
<comment type="caution">
    <text evidence="8">The sequence shown here is derived from an EMBL/GenBank/DDBJ whole genome shotgun (WGS) entry which is preliminary data.</text>
</comment>
<keyword evidence="9" id="KW-1185">Reference proteome</keyword>
<comment type="subcellular location">
    <subcellularLocation>
        <location evidence="1">Cell membrane</location>
        <topology evidence="1">Multi-pass membrane protein</topology>
    </subcellularLocation>
</comment>
<dbReference type="RefSeq" id="WP_123192711.1">
    <property type="nucleotide sequence ID" value="NZ_QICD01000023.1"/>
</dbReference>
<keyword evidence="2" id="KW-0813">Transport</keyword>
<reference evidence="9" key="1">
    <citation type="submission" date="2018-05" db="EMBL/GenBank/DDBJ databases">
        <title>Genome Sequencing of selected type strains of the family Eggerthellaceae.</title>
        <authorList>
            <person name="Danylec N."/>
            <person name="Stoll D.A."/>
            <person name="Doetsch A."/>
            <person name="Huch M."/>
        </authorList>
    </citation>
    <scope>NUCLEOTIDE SEQUENCE [LARGE SCALE GENOMIC DNA]</scope>
    <source>
        <strain evidence="9">DSM 16106</strain>
    </source>
</reference>
<keyword evidence="6 7" id="KW-0472">Membrane</keyword>
<feature type="transmembrane region" description="Helical" evidence="7">
    <location>
        <begin position="85"/>
        <end position="104"/>
    </location>
</feature>
<keyword evidence="3" id="KW-1003">Cell membrane</keyword>
<dbReference type="AlphaFoldDB" id="A0A3N0B1G7"/>
<evidence type="ECO:0000256" key="6">
    <source>
        <dbReference type="ARBA" id="ARBA00023136"/>
    </source>
</evidence>
<evidence type="ECO:0000256" key="3">
    <source>
        <dbReference type="ARBA" id="ARBA00022475"/>
    </source>
</evidence>
<feature type="transmembrane region" description="Helical" evidence="7">
    <location>
        <begin position="190"/>
        <end position="212"/>
    </location>
</feature>
<feature type="transmembrane region" description="Helical" evidence="7">
    <location>
        <begin position="321"/>
        <end position="344"/>
    </location>
</feature>
<dbReference type="Proteomes" id="UP000278632">
    <property type="component" value="Unassembled WGS sequence"/>
</dbReference>
<evidence type="ECO:0000256" key="7">
    <source>
        <dbReference type="SAM" id="Phobius"/>
    </source>
</evidence>
<dbReference type="Gene3D" id="1.20.1740.10">
    <property type="entry name" value="Amino acid/polyamine transporter I"/>
    <property type="match status" value="1"/>
</dbReference>
<sequence length="496" mass="53636">MAKKKKFRMIDAILTVICVVFVAEAAAPAAAIGNSQFFWWIFLIVAFLMPYGLIVCELGTTYADDEGGIADWVRRAFGDKWGSRVSWYYWVNFPLWMASLAFLFPETIALMTGFELGLVPTLAIELAFVWIVVFMSFSKVSDSAWILNLSAVLKVLIAVSVGGLGVYYAVTNGFASDMSPATFLPSMDASSLTYLSIILFNFMGFEAIAVFANDMENPKKQIPTAIIAGGIAIAAIYLFSSFGIGAAIPSNEVSLDSGIMDAVAIMAGNGSLLFIAIGVIFLVTLFGNMISWSFGVNYVAAHAADKKNMPGVFARLNKKGVPTGAALVNGVIASALVLVSPIMSAVGLDGFFWIFFSMNIVFLLICYMPMFPAFLKLRKVDPNRPRIFRMPGGTVAATVACWVPVVLLILSMIATIVPLNGSEEELSKIPMLVGVLVFAVIGEVVRVVSARKRTEEYRGMALDGDPEAWDAAHGYLDLTVEAGPQEAAERDLELAR</sequence>
<evidence type="ECO:0000256" key="1">
    <source>
        <dbReference type="ARBA" id="ARBA00004651"/>
    </source>
</evidence>
<dbReference type="OrthoDB" id="3170677at2"/>
<keyword evidence="5 7" id="KW-1133">Transmembrane helix</keyword>
<evidence type="ECO:0000256" key="4">
    <source>
        <dbReference type="ARBA" id="ARBA00022692"/>
    </source>
</evidence>
<feature type="transmembrane region" description="Helical" evidence="7">
    <location>
        <begin position="116"/>
        <end position="137"/>
    </location>
</feature>
<dbReference type="PIRSF" id="PIRSF006060">
    <property type="entry name" value="AA_transporter"/>
    <property type="match status" value="1"/>
</dbReference>
<feature type="transmembrane region" description="Helical" evidence="7">
    <location>
        <begin position="350"/>
        <end position="375"/>
    </location>
</feature>
<dbReference type="InterPro" id="IPR050367">
    <property type="entry name" value="APC_superfamily"/>
</dbReference>
<accession>A0A3N0B1G7</accession>
<feature type="transmembrane region" description="Helical" evidence="7">
    <location>
        <begin position="224"/>
        <end position="248"/>
    </location>
</feature>
<feature type="transmembrane region" description="Helical" evidence="7">
    <location>
        <begin position="272"/>
        <end position="300"/>
    </location>
</feature>
<protein>
    <submittedName>
        <fullName evidence="8">Amino acid:proton antiporter</fullName>
    </submittedName>
</protein>
<dbReference type="PANTHER" id="PTHR42770">
    <property type="entry name" value="AMINO ACID TRANSPORTER-RELATED"/>
    <property type="match status" value="1"/>
</dbReference>
<feature type="transmembrane region" description="Helical" evidence="7">
    <location>
        <begin position="144"/>
        <end position="170"/>
    </location>
</feature>
<dbReference type="GO" id="GO:0022857">
    <property type="term" value="F:transmembrane transporter activity"/>
    <property type="evidence" value="ECO:0007669"/>
    <property type="project" value="InterPro"/>
</dbReference>
<proteinExistence type="predicted"/>
<organism evidence="8 9">
    <name type="scientific">Paraeggerthella hongkongensis</name>
    <dbReference type="NCBI Taxonomy" id="230658"/>
    <lineage>
        <taxon>Bacteria</taxon>
        <taxon>Bacillati</taxon>
        <taxon>Actinomycetota</taxon>
        <taxon>Coriobacteriia</taxon>
        <taxon>Eggerthellales</taxon>
        <taxon>Eggerthellaceae</taxon>
        <taxon>Paraeggerthella</taxon>
    </lineage>
</organism>
<dbReference type="Pfam" id="PF13520">
    <property type="entry name" value="AA_permease_2"/>
    <property type="match status" value="1"/>
</dbReference>
<feature type="transmembrane region" description="Helical" evidence="7">
    <location>
        <begin position="41"/>
        <end position="64"/>
    </location>
</feature>
<dbReference type="EMBL" id="QICD01000023">
    <property type="protein sequence ID" value="RNL40957.1"/>
    <property type="molecule type" value="Genomic_DNA"/>
</dbReference>